<feature type="transmembrane region" description="Helical" evidence="7">
    <location>
        <begin position="100"/>
        <end position="121"/>
    </location>
</feature>
<dbReference type="SUPFAM" id="SSF161098">
    <property type="entry name" value="MetI-like"/>
    <property type="match status" value="1"/>
</dbReference>
<keyword evidence="6 7" id="KW-0472">Membrane</keyword>
<dbReference type="GO" id="GO:0005886">
    <property type="term" value="C:plasma membrane"/>
    <property type="evidence" value="ECO:0007669"/>
    <property type="project" value="UniProtKB-SubCell"/>
</dbReference>
<dbReference type="Proteomes" id="UP000095003">
    <property type="component" value="Unassembled WGS sequence"/>
</dbReference>
<evidence type="ECO:0000256" key="5">
    <source>
        <dbReference type="ARBA" id="ARBA00022989"/>
    </source>
</evidence>
<comment type="subcellular location">
    <subcellularLocation>
        <location evidence="1 7">Cell membrane</location>
        <topology evidence="1 7">Multi-pass membrane protein</topology>
    </subcellularLocation>
</comment>
<dbReference type="InterPro" id="IPR000515">
    <property type="entry name" value="MetI-like"/>
</dbReference>
<evidence type="ECO:0000256" key="1">
    <source>
        <dbReference type="ARBA" id="ARBA00004651"/>
    </source>
</evidence>
<feature type="domain" description="ABC transmembrane type-1" evidence="8">
    <location>
        <begin position="94"/>
        <end position="295"/>
    </location>
</feature>
<evidence type="ECO:0000256" key="3">
    <source>
        <dbReference type="ARBA" id="ARBA00022475"/>
    </source>
</evidence>
<feature type="transmembrane region" description="Helical" evidence="7">
    <location>
        <begin position="12"/>
        <end position="30"/>
    </location>
</feature>
<dbReference type="AlphaFoldDB" id="A0A1E3AQD5"/>
<reference evidence="9 10" key="1">
    <citation type="submission" date="2016-07" db="EMBL/GenBank/DDBJ databases">
        <title>Characterization of isolates of Eisenbergiella tayi derived from blood cultures, using whole genome sequencing.</title>
        <authorList>
            <person name="Burdz T."/>
            <person name="Wiebe D."/>
            <person name="Huynh C."/>
            <person name="Bernard K."/>
        </authorList>
    </citation>
    <scope>NUCLEOTIDE SEQUENCE [LARGE SCALE GENOMIC DNA]</scope>
    <source>
        <strain evidence="9 10">NML 120489</strain>
    </source>
</reference>
<name>A0A1E3AQD5_9FIRM</name>
<proteinExistence type="inferred from homology"/>
<keyword evidence="3" id="KW-1003">Cell membrane</keyword>
<evidence type="ECO:0000313" key="10">
    <source>
        <dbReference type="Proteomes" id="UP000095003"/>
    </source>
</evidence>
<evidence type="ECO:0000259" key="8">
    <source>
        <dbReference type="PROSITE" id="PS50928"/>
    </source>
</evidence>
<evidence type="ECO:0000313" key="9">
    <source>
        <dbReference type="EMBL" id="ODM10918.1"/>
    </source>
</evidence>
<dbReference type="PANTHER" id="PTHR30465:SF74">
    <property type="entry name" value="OLIGOPEPTIDE TRANSPORT SYSTEM PERMEASE PROTEIN OPPB"/>
    <property type="match status" value="1"/>
</dbReference>
<accession>A0A1E3AQD5</accession>
<organism evidence="9 10">
    <name type="scientific">Eisenbergiella tayi</name>
    <dbReference type="NCBI Taxonomy" id="1432052"/>
    <lineage>
        <taxon>Bacteria</taxon>
        <taxon>Bacillati</taxon>
        <taxon>Bacillota</taxon>
        <taxon>Clostridia</taxon>
        <taxon>Lachnospirales</taxon>
        <taxon>Lachnospiraceae</taxon>
        <taxon>Eisenbergiella</taxon>
    </lineage>
</organism>
<dbReference type="GO" id="GO:0055085">
    <property type="term" value="P:transmembrane transport"/>
    <property type="evidence" value="ECO:0007669"/>
    <property type="project" value="InterPro"/>
</dbReference>
<evidence type="ECO:0000256" key="2">
    <source>
        <dbReference type="ARBA" id="ARBA00022448"/>
    </source>
</evidence>
<evidence type="ECO:0000256" key="4">
    <source>
        <dbReference type="ARBA" id="ARBA00022692"/>
    </source>
</evidence>
<evidence type="ECO:0000256" key="6">
    <source>
        <dbReference type="ARBA" id="ARBA00023136"/>
    </source>
</evidence>
<dbReference type="CDD" id="cd06261">
    <property type="entry name" value="TM_PBP2"/>
    <property type="match status" value="1"/>
</dbReference>
<keyword evidence="5 7" id="KW-1133">Transmembrane helix</keyword>
<dbReference type="Pfam" id="PF00528">
    <property type="entry name" value="BPD_transp_1"/>
    <property type="match status" value="1"/>
</dbReference>
<gene>
    <name evidence="9" type="primary">oppB_2</name>
    <name evidence="9" type="ORF">BEH84_03347</name>
</gene>
<dbReference type="PROSITE" id="PS50928">
    <property type="entry name" value="ABC_TM1"/>
    <property type="match status" value="1"/>
</dbReference>
<dbReference type="RefSeq" id="WP_069157642.1">
    <property type="nucleotide sequence ID" value="NZ_DBFYTC010000164.1"/>
</dbReference>
<comment type="similarity">
    <text evidence="7">Belongs to the binding-protein-dependent transport system permease family.</text>
</comment>
<dbReference type="PANTHER" id="PTHR30465">
    <property type="entry name" value="INNER MEMBRANE ABC TRANSPORTER"/>
    <property type="match status" value="1"/>
</dbReference>
<feature type="transmembrane region" description="Helical" evidence="7">
    <location>
        <begin position="172"/>
        <end position="191"/>
    </location>
</feature>
<keyword evidence="4 7" id="KW-0812">Transmembrane</keyword>
<comment type="caution">
    <text evidence="9">The sequence shown here is derived from an EMBL/GenBank/DDBJ whole genome shotgun (WGS) entry which is preliminary data.</text>
</comment>
<dbReference type="EMBL" id="MCGI01000003">
    <property type="protein sequence ID" value="ODM10918.1"/>
    <property type="molecule type" value="Genomic_DNA"/>
</dbReference>
<feature type="transmembrane region" description="Helical" evidence="7">
    <location>
        <begin position="130"/>
        <end position="152"/>
    </location>
</feature>
<evidence type="ECO:0000256" key="7">
    <source>
        <dbReference type="RuleBase" id="RU363032"/>
    </source>
</evidence>
<dbReference type="PATRIC" id="fig|1432052.3.peg.3709"/>
<feature type="transmembrane region" description="Helical" evidence="7">
    <location>
        <begin position="278"/>
        <end position="298"/>
    </location>
</feature>
<dbReference type="InterPro" id="IPR045621">
    <property type="entry name" value="BPD_transp_1_N"/>
</dbReference>
<dbReference type="InterPro" id="IPR035906">
    <property type="entry name" value="MetI-like_sf"/>
</dbReference>
<dbReference type="Gene3D" id="1.10.3720.10">
    <property type="entry name" value="MetI-like"/>
    <property type="match status" value="1"/>
</dbReference>
<protein>
    <submittedName>
        <fullName evidence="9">Oligopeptide transport system permease protein OppB</fullName>
    </submittedName>
</protein>
<feature type="transmembrane region" description="Helical" evidence="7">
    <location>
        <begin position="226"/>
        <end position="248"/>
    </location>
</feature>
<dbReference type="GeneID" id="93302626"/>
<keyword evidence="2 7" id="KW-0813">Transport</keyword>
<dbReference type="Pfam" id="PF19300">
    <property type="entry name" value="BPD_transp_1_N"/>
    <property type="match status" value="1"/>
</dbReference>
<sequence>MVRYFAKRFGMMLVAMFLIILLTFVIMHSIPGGPFTSDRKVSEEVEAALNEKYHLDRPLPVQFFEYLGGVLHGDLGPSYKYTGKEVSEFIKNGFPVSAKLGGITIIFVMLAAVPMGILAAVKNGKWQDMLVMSLATIGVTIPSFVIASLLIYFFSYKLNWLPTFGLDSWKGYILPVVALGGYSLSYMARLMRSSLLEVMGQDYIRTARAKGLSETSVILKHAMRNALIPVITVLGPTIANMMTGSFVIEKIFAIPGLGVHFVNSVSQRDYTTITGVTIFYAAFLMAMIFIVDIFYCLIDPRIKYD</sequence>